<dbReference type="Pfam" id="PF09356">
    <property type="entry name" value="Phage_BR0599"/>
    <property type="match status" value="1"/>
</dbReference>
<keyword evidence="3" id="KW-1185">Reference proteome</keyword>
<dbReference type="Pfam" id="PF09931">
    <property type="entry name" value="Phage_phiJL001_Gp84_N"/>
    <property type="match status" value="1"/>
</dbReference>
<dbReference type="NCBIfam" id="TIGR02218">
    <property type="entry name" value="phg_TIGR02218"/>
    <property type="match status" value="1"/>
</dbReference>
<feature type="domain" description="Bacteriophage phiJL001 Gp84 C-terminal" evidence="1">
    <location>
        <begin position="195"/>
        <end position="273"/>
    </location>
</feature>
<evidence type="ECO:0000259" key="1">
    <source>
        <dbReference type="Pfam" id="PF09356"/>
    </source>
</evidence>
<reference evidence="2 3" key="1">
    <citation type="submission" date="2024-02" db="EMBL/GenBank/DDBJ databases">
        <title>Complete genome sequence of Pelagibacterium nitratireducens ZH15.</title>
        <authorList>
            <person name="Zhao L.H."/>
        </authorList>
    </citation>
    <scope>NUCLEOTIDE SEQUENCE [LARGE SCALE GENOMIC DNA]</scope>
    <source>
        <strain evidence="2 3">ZH15</strain>
    </source>
</reference>
<dbReference type="InterPro" id="IPR018964">
    <property type="entry name" value="Phage_phiJL001_Gp84_C"/>
</dbReference>
<sequence>MRQFGDDFATHIASGATTLCWCWRIERTDGVTLGFTDHDVTLGFGGTEFAPAHGLDGGEIVQKLGAQTETAEVLGVLHSEAISEDDIALGRYDGARVQSWRVNWRALEQRELIRTDTIGEITREDGVFRAELRSGQHAMNVPRGRLYQHMCDARLGDGRCGKDIETGAFRAAAIVTGKSDATSVTVSGLEGFDAGWFSHGVARWDSGMRMGIEETIARQDGGTIAFDRPVGDWVEIGDTLTVYAGCDKRFATCGSKFSNAVNFQGFPHIPGNDFVLRYPGTEDRLDGRAVVR</sequence>
<protein>
    <submittedName>
        <fullName evidence="2">DUF2163 domain-containing protein</fullName>
    </submittedName>
</protein>
<dbReference type="InterPro" id="IPR011928">
    <property type="entry name" value="Phage_phiJL001_Gp84"/>
</dbReference>
<proteinExistence type="predicted"/>
<accession>A0ABZ2HX47</accession>
<dbReference type="Proteomes" id="UP001369958">
    <property type="component" value="Chromosome"/>
</dbReference>
<gene>
    <name evidence="2" type="ORF">V6617_12920</name>
</gene>
<evidence type="ECO:0000313" key="3">
    <source>
        <dbReference type="Proteomes" id="UP001369958"/>
    </source>
</evidence>
<name>A0ABZ2HX47_9HYPH</name>
<dbReference type="RefSeq" id="WP_338607366.1">
    <property type="nucleotide sequence ID" value="NZ_CP146275.1"/>
</dbReference>
<evidence type="ECO:0000313" key="2">
    <source>
        <dbReference type="EMBL" id="WWT31905.1"/>
    </source>
</evidence>
<organism evidence="2 3">
    <name type="scientific">Pelagibacterium nitratireducens</name>
    <dbReference type="NCBI Taxonomy" id="1046114"/>
    <lineage>
        <taxon>Bacteria</taxon>
        <taxon>Pseudomonadati</taxon>
        <taxon>Pseudomonadota</taxon>
        <taxon>Alphaproteobacteria</taxon>
        <taxon>Hyphomicrobiales</taxon>
        <taxon>Devosiaceae</taxon>
        <taxon>Pelagibacterium</taxon>
    </lineage>
</organism>
<dbReference type="EMBL" id="CP146275">
    <property type="protein sequence ID" value="WWT31905.1"/>
    <property type="molecule type" value="Genomic_DNA"/>
</dbReference>